<proteinExistence type="predicted"/>
<dbReference type="Proteomes" id="UP000015106">
    <property type="component" value="Chromosome 6"/>
</dbReference>
<dbReference type="EnsemblPlants" id="TuG1812G0600000725.01.T03">
    <property type="protein sequence ID" value="TuG1812G0600000725.01.T03"/>
    <property type="gene ID" value="TuG1812G0600000725.01"/>
</dbReference>
<name>A0A8R7QPK0_TRIUA</name>
<dbReference type="AlphaFoldDB" id="A0A8R7QPK0"/>
<organism evidence="1 2">
    <name type="scientific">Triticum urartu</name>
    <name type="common">Red wild einkorn</name>
    <name type="synonym">Crithodium urartu</name>
    <dbReference type="NCBI Taxonomy" id="4572"/>
    <lineage>
        <taxon>Eukaryota</taxon>
        <taxon>Viridiplantae</taxon>
        <taxon>Streptophyta</taxon>
        <taxon>Embryophyta</taxon>
        <taxon>Tracheophyta</taxon>
        <taxon>Spermatophyta</taxon>
        <taxon>Magnoliopsida</taxon>
        <taxon>Liliopsida</taxon>
        <taxon>Poales</taxon>
        <taxon>Poaceae</taxon>
        <taxon>BOP clade</taxon>
        <taxon>Pooideae</taxon>
        <taxon>Triticodae</taxon>
        <taxon>Triticeae</taxon>
        <taxon>Triticinae</taxon>
        <taxon>Triticum</taxon>
    </lineage>
</organism>
<sequence length="112" mass="12959">MCTSTIRCENSGTRKSRYPDVSNIMLIPCVMLVHKKIVCSHGIGQQCSKSRMCVCDLVLILHPWHEPIWHLVHLYFPVLLWFSYYYKVDRTDQVSMEVVISLPAGSLIARKH</sequence>
<reference evidence="1" key="3">
    <citation type="submission" date="2022-06" db="UniProtKB">
        <authorList>
            <consortium name="EnsemblPlants"/>
        </authorList>
    </citation>
    <scope>IDENTIFICATION</scope>
</reference>
<evidence type="ECO:0000313" key="2">
    <source>
        <dbReference type="Proteomes" id="UP000015106"/>
    </source>
</evidence>
<keyword evidence="2" id="KW-1185">Reference proteome</keyword>
<protein>
    <submittedName>
        <fullName evidence="1">Uncharacterized protein</fullName>
    </submittedName>
</protein>
<reference evidence="2" key="1">
    <citation type="journal article" date="2013" name="Nature">
        <title>Draft genome of the wheat A-genome progenitor Triticum urartu.</title>
        <authorList>
            <person name="Ling H.Q."/>
            <person name="Zhao S."/>
            <person name="Liu D."/>
            <person name="Wang J."/>
            <person name="Sun H."/>
            <person name="Zhang C."/>
            <person name="Fan H."/>
            <person name="Li D."/>
            <person name="Dong L."/>
            <person name="Tao Y."/>
            <person name="Gao C."/>
            <person name="Wu H."/>
            <person name="Li Y."/>
            <person name="Cui Y."/>
            <person name="Guo X."/>
            <person name="Zheng S."/>
            <person name="Wang B."/>
            <person name="Yu K."/>
            <person name="Liang Q."/>
            <person name="Yang W."/>
            <person name="Lou X."/>
            <person name="Chen J."/>
            <person name="Feng M."/>
            <person name="Jian J."/>
            <person name="Zhang X."/>
            <person name="Luo G."/>
            <person name="Jiang Y."/>
            <person name="Liu J."/>
            <person name="Wang Z."/>
            <person name="Sha Y."/>
            <person name="Zhang B."/>
            <person name="Wu H."/>
            <person name="Tang D."/>
            <person name="Shen Q."/>
            <person name="Xue P."/>
            <person name="Zou S."/>
            <person name="Wang X."/>
            <person name="Liu X."/>
            <person name="Wang F."/>
            <person name="Yang Y."/>
            <person name="An X."/>
            <person name="Dong Z."/>
            <person name="Zhang K."/>
            <person name="Zhang X."/>
            <person name="Luo M.C."/>
            <person name="Dvorak J."/>
            <person name="Tong Y."/>
            <person name="Wang J."/>
            <person name="Yang H."/>
            <person name="Li Z."/>
            <person name="Wang D."/>
            <person name="Zhang A."/>
            <person name="Wang J."/>
        </authorList>
    </citation>
    <scope>NUCLEOTIDE SEQUENCE</scope>
    <source>
        <strain evidence="2">cv. G1812</strain>
    </source>
</reference>
<reference evidence="1" key="2">
    <citation type="submission" date="2018-03" db="EMBL/GenBank/DDBJ databases">
        <title>The Triticum urartu genome reveals the dynamic nature of wheat genome evolution.</title>
        <authorList>
            <person name="Ling H."/>
            <person name="Ma B."/>
            <person name="Shi X."/>
            <person name="Liu H."/>
            <person name="Dong L."/>
            <person name="Sun H."/>
            <person name="Cao Y."/>
            <person name="Gao Q."/>
            <person name="Zheng S."/>
            <person name="Li Y."/>
            <person name="Yu Y."/>
            <person name="Du H."/>
            <person name="Qi M."/>
            <person name="Li Y."/>
            <person name="Yu H."/>
            <person name="Cui Y."/>
            <person name="Wang N."/>
            <person name="Chen C."/>
            <person name="Wu H."/>
            <person name="Zhao Y."/>
            <person name="Zhang J."/>
            <person name="Li Y."/>
            <person name="Zhou W."/>
            <person name="Zhang B."/>
            <person name="Hu W."/>
            <person name="Eijk M."/>
            <person name="Tang J."/>
            <person name="Witsenboer H."/>
            <person name="Zhao S."/>
            <person name="Li Z."/>
            <person name="Zhang A."/>
            <person name="Wang D."/>
            <person name="Liang C."/>
        </authorList>
    </citation>
    <scope>NUCLEOTIDE SEQUENCE [LARGE SCALE GENOMIC DNA]</scope>
    <source>
        <strain evidence="1">cv. G1812</strain>
    </source>
</reference>
<dbReference type="Gramene" id="TuG1812G0600000725.01.T03">
    <property type="protein sequence ID" value="TuG1812G0600000725.01.T03"/>
    <property type="gene ID" value="TuG1812G0600000725.01"/>
</dbReference>
<accession>A0A8R7QPK0</accession>
<evidence type="ECO:0000313" key="1">
    <source>
        <dbReference type="EnsemblPlants" id="TuG1812G0600000725.01.T03"/>
    </source>
</evidence>